<proteinExistence type="predicted"/>
<dbReference type="AlphaFoldDB" id="A0A9N9L3S6"/>
<comment type="caution">
    <text evidence="1">The sequence shown here is derived from an EMBL/GenBank/DDBJ whole genome shotgun (WGS) entry which is preliminary data.</text>
</comment>
<reference evidence="1" key="1">
    <citation type="submission" date="2021-07" db="EMBL/GenBank/DDBJ databases">
        <authorList>
            <person name="Durling M."/>
        </authorList>
    </citation>
    <scope>NUCLEOTIDE SEQUENCE</scope>
</reference>
<name>A0A9N9L3S6_9HELO</name>
<evidence type="ECO:0000313" key="1">
    <source>
        <dbReference type="EMBL" id="CAG8959755.1"/>
    </source>
</evidence>
<protein>
    <submittedName>
        <fullName evidence="1">Uncharacterized protein</fullName>
    </submittedName>
</protein>
<sequence length="371" mass="41614">LKFHGLPQSTYSTNYGRYARTPVPFAPVFGGGNLLNFPPLSNLGGFDFTEQIRNLTWQQNEGESAVVITRESEHWSSFGAGLPSRSIDEGAKPVAQTLLGVLSKVPDSESGVMFGRQKFQNKWARQPVPAPPQHGLGDRRVEFSTLYAKNSYGSTLQVESFVEGVELYEEAAKREMKSRTCNGTWDYDVRNVSTEIPGVSDRTWVFLLKVQVVTSGEVEGEVVFPEENDSATIYFTRPGGEVVQTLHDRVLVDPSVFSDEYNVAILVELEEGASDPATTQQDVTVVANFKFDEFSSYDRSSLKTKFQFMNRLLFGNNDKNIPVNNWIRHILMARNNFSTQWCVPMERTLEISAKSCVGMNRAQRIAFFTAI</sequence>
<dbReference type="OrthoDB" id="3156807at2759"/>
<gene>
    <name evidence="1" type="ORF">HYFRA_00001661</name>
</gene>
<accession>A0A9N9L3S6</accession>
<keyword evidence="2" id="KW-1185">Reference proteome</keyword>
<organism evidence="1 2">
    <name type="scientific">Hymenoscyphus fraxineus</name>
    <dbReference type="NCBI Taxonomy" id="746836"/>
    <lineage>
        <taxon>Eukaryota</taxon>
        <taxon>Fungi</taxon>
        <taxon>Dikarya</taxon>
        <taxon>Ascomycota</taxon>
        <taxon>Pezizomycotina</taxon>
        <taxon>Leotiomycetes</taxon>
        <taxon>Helotiales</taxon>
        <taxon>Helotiaceae</taxon>
        <taxon>Hymenoscyphus</taxon>
    </lineage>
</organism>
<dbReference type="Proteomes" id="UP000696280">
    <property type="component" value="Unassembled WGS sequence"/>
</dbReference>
<dbReference type="EMBL" id="CAJVRL010000092">
    <property type="protein sequence ID" value="CAG8959755.1"/>
    <property type="molecule type" value="Genomic_DNA"/>
</dbReference>
<evidence type="ECO:0000313" key="2">
    <source>
        <dbReference type="Proteomes" id="UP000696280"/>
    </source>
</evidence>
<feature type="non-terminal residue" evidence="1">
    <location>
        <position position="1"/>
    </location>
</feature>